<accession>A0A8T2CLT2</accession>
<name>A0A8T2CLT2_ARASU</name>
<protein>
    <submittedName>
        <fullName evidence="4">No apical meristem-associated C-terminal domain</fullName>
    </submittedName>
</protein>
<keyword evidence="5" id="KW-1185">Reference proteome</keyword>
<gene>
    <name evidence="4" type="ORF">ISN44_As06g034830</name>
    <name evidence="3" type="ORF">ISN44_As08g001810</name>
</gene>
<feature type="domain" description="Myb-like" evidence="2">
    <location>
        <begin position="58"/>
        <end position="130"/>
    </location>
</feature>
<dbReference type="Proteomes" id="UP000694251">
    <property type="component" value="Chromosome 6"/>
</dbReference>
<dbReference type="PROSITE" id="PS50090">
    <property type="entry name" value="MYB_LIKE"/>
    <property type="match status" value="1"/>
</dbReference>
<evidence type="ECO:0000313" key="5">
    <source>
        <dbReference type="Proteomes" id="UP000694251"/>
    </source>
</evidence>
<evidence type="ECO:0000259" key="2">
    <source>
        <dbReference type="PROSITE" id="PS50090"/>
    </source>
</evidence>
<evidence type="ECO:0000313" key="4">
    <source>
        <dbReference type="EMBL" id="KAG7599296.1"/>
    </source>
</evidence>
<dbReference type="Pfam" id="PF14303">
    <property type="entry name" value="NAM-associated"/>
    <property type="match status" value="1"/>
</dbReference>
<sequence>MDSNNHPNSQSQSQPYFSLNNFPYHRFSPNANISFSQIPSFSAQTSSPPVEAASQPEKTPRERRIWTSSDDLVLISGWLYTSKDVIIGNDQRAGAFWKRIGDYYASSTHVLGGAEPRLPDHCRQRWQKIQKMVARFCGFYAEAFSEKASGMNDLDIINNAHQLYYKLYKKKFSLEYAWNALRYEPKWLNLEPMNPTPKTTSSNKRKADDAPPSAGSNVFEEESRPPGIKAMKAKRNKGKGKVGPALATDDNIWEKKEKDMAQREKLQKMSVYKTLLARSESLDEDEKVLKKKLMGELF</sequence>
<comment type="caution">
    <text evidence="4">The sequence shown here is derived from an EMBL/GenBank/DDBJ whole genome shotgun (WGS) entry which is preliminary data.</text>
</comment>
<evidence type="ECO:0000313" key="3">
    <source>
        <dbReference type="EMBL" id="KAG7580374.1"/>
    </source>
</evidence>
<reference evidence="4 5" key="1">
    <citation type="submission" date="2020-12" db="EMBL/GenBank/DDBJ databases">
        <title>Concerted genomic and epigenomic changes stabilize Arabidopsis allopolyploids.</title>
        <authorList>
            <person name="Chen Z."/>
        </authorList>
    </citation>
    <scope>NUCLEOTIDE SEQUENCE [LARGE SCALE GENOMIC DNA]</scope>
    <source>
        <strain evidence="4">As9502</strain>
        <tissue evidence="4">Leaf</tissue>
    </source>
</reference>
<feature type="region of interest" description="Disordered" evidence="1">
    <location>
        <begin position="189"/>
        <end position="227"/>
    </location>
</feature>
<dbReference type="PANTHER" id="PTHR45023:SF4">
    <property type="entry name" value="GLYCINE-RICH PROTEIN-RELATED"/>
    <property type="match status" value="1"/>
</dbReference>
<feature type="region of interest" description="Disordered" evidence="1">
    <location>
        <begin position="42"/>
        <end position="63"/>
    </location>
</feature>
<proteinExistence type="predicted"/>
<dbReference type="EMBL" id="JAEFBJ010000008">
    <property type="protein sequence ID" value="KAG7580374.1"/>
    <property type="molecule type" value="Genomic_DNA"/>
</dbReference>
<dbReference type="EMBL" id="JAEFBJ010000006">
    <property type="protein sequence ID" value="KAG7599296.1"/>
    <property type="molecule type" value="Genomic_DNA"/>
</dbReference>
<dbReference type="PANTHER" id="PTHR45023">
    <property type="match status" value="1"/>
</dbReference>
<dbReference type="InterPro" id="IPR029466">
    <property type="entry name" value="NAM-associated_C"/>
</dbReference>
<dbReference type="Proteomes" id="UP000694251">
    <property type="component" value="Chromosome 8"/>
</dbReference>
<organism evidence="4 5">
    <name type="scientific">Arabidopsis suecica</name>
    <name type="common">Swedish thale-cress</name>
    <name type="synonym">Cardaminopsis suecica</name>
    <dbReference type="NCBI Taxonomy" id="45249"/>
    <lineage>
        <taxon>Eukaryota</taxon>
        <taxon>Viridiplantae</taxon>
        <taxon>Streptophyta</taxon>
        <taxon>Embryophyta</taxon>
        <taxon>Tracheophyta</taxon>
        <taxon>Spermatophyta</taxon>
        <taxon>Magnoliopsida</taxon>
        <taxon>eudicotyledons</taxon>
        <taxon>Gunneridae</taxon>
        <taxon>Pentapetalae</taxon>
        <taxon>rosids</taxon>
        <taxon>malvids</taxon>
        <taxon>Brassicales</taxon>
        <taxon>Brassicaceae</taxon>
        <taxon>Camelineae</taxon>
        <taxon>Arabidopsis</taxon>
    </lineage>
</organism>
<dbReference type="InterPro" id="IPR001005">
    <property type="entry name" value="SANT/Myb"/>
</dbReference>
<dbReference type="OrthoDB" id="1098119at2759"/>
<dbReference type="AlphaFoldDB" id="A0A8T2CLT2"/>
<evidence type="ECO:0000256" key="1">
    <source>
        <dbReference type="SAM" id="MobiDB-lite"/>
    </source>
</evidence>